<keyword evidence="1" id="KW-0472">Membrane</keyword>
<dbReference type="CDD" id="cd07185">
    <property type="entry name" value="OmpA_C-like"/>
    <property type="match status" value="1"/>
</dbReference>
<dbReference type="Pfam" id="PF00691">
    <property type="entry name" value="OmpA"/>
    <property type="match status" value="1"/>
</dbReference>
<dbReference type="AlphaFoldDB" id="A0A5D3WFW3"/>
<keyword evidence="5" id="KW-1185">Reference proteome</keyword>
<evidence type="ECO:0000256" key="2">
    <source>
        <dbReference type="SAM" id="SignalP"/>
    </source>
</evidence>
<accession>A0A5D3WFW3</accession>
<reference evidence="4 5" key="1">
    <citation type="submission" date="2019-07" db="EMBL/GenBank/DDBJ databases">
        <title>Genomic Encyclopedia of Type Strains, Phase IV (KMG-IV): sequencing the most valuable type-strain genomes for metagenomic binning, comparative biology and taxonomic classification.</title>
        <authorList>
            <person name="Goeker M."/>
        </authorList>
    </citation>
    <scope>NUCLEOTIDE SEQUENCE [LARGE SCALE GENOMIC DNA]</scope>
    <source>
        <strain evidence="4 5">SS015</strain>
    </source>
</reference>
<feature type="signal peptide" evidence="2">
    <location>
        <begin position="1"/>
        <end position="19"/>
    </location>
</feature>
<keyword evidence="2" id="KW-0732">Signal</keyword>
<evidence type="ECO:0000259" key="3">
    <source>
        <dbReference type="PROSITE" id="PS51123"/>
    </source>
</evidence>
<dbReference type="InterPro" id="IPR006665">
    <property type="entry name" value="OmpA-like"/>
</dbReference>
<dbReference type="OrthoDB" id="5402190at2"/>
<dbReference type="Proteomes" id="UP000324159">
    <property type="component" value="Unassembled WGS sequence"/>
</dbReference>
<protein>
    <submittedName>
        <fullName evidence="4">Outer membrane protein OmpA-like peptidoglycan-associated protein</fullName>
    </submittedName>
</protein>
<dbReference type="EMBL" id="VNIB01000012">
    <property type="protein sequence ID" value="TYO96797.1"/>
    <property type="molecule type" value="Genomic_DNA"/>
</dbReference>
<dbReference type="InterPro" id="IPR036737">
    <property type="entry name" value="OmpA-like_sf"/>
</dbReference>
<evidence type="ECO:0000313" key="5">
    <source>
        <dbReference type="Proteomes" id="UP000324159"/>
    </source>
</evidence>
<proteinExistence type="predicted"/>
<sequence length="179" mass="19430">MRRLSWICLFVLCAAPATAATVCREVYSTDFGPVVSSPASRGYLIQDGCPDNRLVTRRLPPLTIRMAANGRNPATESEATPRQWVVLFGFDRSDLDAQDKSALDGIPAGLRVRVDGYTCRLGGEAYNQRLSDQRASAVAGYLKERGLTVVVQEGHGECCPVSATDLAANRRVVVTEVSR</sequence>
<name>A0A5D3WFW3_9BACT</name>
<evidence type="ECO:0000313" key="4">
    <source>
        <dbReference type="EMBL" id="TYO96797.1"/>
    </source>
</evidence>
<feature type="domain" description="OmpA-like" evidence="3">
    <location>
        <begin position="75"/>
        <end position="179"/>
    </location>
</feature>
<dbReference type="Gene3D" id="3.30.1330.60">
    <property type="entry name" value="OmpA-like domain"/>
    <property type="match status" value="1"/>
</dbReference>
<dbReference type="RefSeq" id="WP_148896640.1">
    <property type="nucleotide sequence ID" value="NZ_VNIB01000012.1"/>
</dbReference>
<feature type="chain" id="PRO_5022877149" evidence="2">
    <location>
        <begin position="20"/>
        <end position="179"/>
    </location>
</feature>
<gene>
    <name evidence="4" type="ORF">EDC39_11285</name>
</gene>
<comment type="caution">
    <text evidence="4">The sequence shown here is derived from an EMBL/GenBank/DDBJ whole genome shotgun (WGS) entry which is preliminary data.</text>
</comment>
<dbReference type="GO" id="GO:0016020">
    <property type="term" value="C:membrane"/>
    <property type="evidence" value="ECO:0007669"/>
    <property type="project" value="UniProtKB-UniRule"/>
</dbReference>
<dbReference type="PROSITE" id="PS51123">
    <property type="entry name" value="OMPA_2"/>
    <property type="match status" value="1"/>
</dbReference>
<evidence type="ECO:0000256" key="1">
    <source>
        <dbReference type="PROSITE-ProRule" id="PRU00473"/>
    </source>
</evidence>
<organism evidence="4 5">
    <name type="scientific">Geothermobacter ehrlichii</name>
    <dbReference type="NCBI Taxonomy" id="213224"/>
    <lineage>
        <taxon>Bacteria</taxon>
        <taxon>Pseudomonadati</taxon>
        <taxon>Thermodesulfobacteriota</taxon>
        <taxon>Desulfuromonadia</taxon>
        <taxon>Desulfuromonadales</taxon>
        <taxon>Geothermobacteraceae</taxon>
        <taxon>Geothermobacter</taxon>
    </lineage>
</organism>
<dbReference type="SUPFAM" id="SSF103088">
    <property type="entry name" value="OmpA-like"/>
    <property type="match status" value="1"/>
</dbReference>